<proteinExistence type="predicted"/>
<feature type="region of interest" description="Disordered" evidence="1">
    <location>
        <begin position="131"/>
        <end position="191"/>
    </location>
</feature>
<dbReference type="OrthoDB" id="1113843at2759"/>
<dbReference type="AlphaFoldDB" id="A0A8X8ASA5"/>
<feature type="compositionally biased region" description="Polar residues" evidence="1">
    <location>
        <begin position="1"/>
        <end position="15"/>
    </location>
</feature>
<sequence length="191" mass="20775">MGETSIWSATPNSRQKSGEGSIPSMERRSALECISLPTERIPLLQNGAPNAESGRLQEVPIQQLEEILTLPGSGGSVLPSSSRNSALLNGDHYDPTQDRSPIRSLSEDRLHVSLRVGPLFPDEDEELLAQRERTNDKRPAGAVRKPALAKKLGSKSPPQGVSVKKRRITKAQNSPRRRVTTESKKSGSVPV</sequence>
<evidence type="ECO:0000313" key="3">
    <source>
        <dbReference type="Proteomes" id="UP000886595"/>
    </source>
</evidence>
<comment type="caution">
    <text evidence="2">The sequence shown here is derived from an EMBL/GenBank/DDBJ whole genome shotgun (WGS) entry which is preliminary data.</text>
</comment>
<keyword evidence="3" id="KW-1185">Reference proteome</keyword>
<reference evidence="2 3" key="1">
    <citation type="submission" date="2020-02" db="EMBL/GenBank/DDBJ databases">
        <authorList>
            <person name="Ma Q."/>
            <person name="Huang Y."/>
            <person name="Song X."/>
            <person name="Pei D."/>
        </authorList>
    </citation>
    <scope>NUCLEOTIDE SEQUENCE [LARGE SCALE GENOMIC DNA]</scope>
    <source>
        <strain evidence="2">Sxm20200214</strain>
        <tissue evidence="2">Leaf</tissue>
    </source>
</reference>
<protein>
    <submittedName>
        <fullName evidence="2">Uncharacterized protein</fullName>
    </submittedName>
</protein>
<accession>A0A8X8ASA5</accession>
<feature type="compositionally biased region" description="Basic and acidic residues" evidence="1">
    <location>
        <begin position="91"/>
        <end position="105"/>
    </location>
</feature>
<feature type="region of interest" description="Disordered" evidence="1">
    <location>
        <begin position="1"/>
        <end position="30"/>
    </location>
</feature>
<name>A0A8X8ASA5_BRACI</name>
<feature type="region of interest" description="Disordered" evidence="1">
    <location>
        <begin position="72"/>
        <end position="105"/>
    </location>
</feature>
<organism evidence="2 3">
    <name type="scientific">Brassica carinata</name>
    <name type="common">Ethiopian mustard</name>
    <name type="synonym">Abyssinian cabbage</name>
    <dbReference type="NCBI Taxonomy" id="52824"/>
    <lineage>
        <taxon>Eukaryota</taxon>
        <taxon>Viridiplantae</taxon>
        <taxon>Streptophyta</taxon>
        <taxon>Embryophyta</taxon>
        <taxon>Tracheophyta</taxon>
        <taxon>Spermatophyta</taxon>
        <taxon>Magnoliopsida</taxon>
        <taxon>eudicotyledons</taxon>
        <taxon>Gunneridae</taxon>
        <taxon>Pentapetalae</taxon>
        <taxon>rosids</taxon>
        <taxon>malvids</taxon>
        <taxon>Brassicales</taxon>
        <taxon>Brassicaceae</taxon>
        <taxon>Brassiceae</taxon>
        <taxon>Brassica</taxon>
    </lineage>
</organism>
<dbReference type="EMBL" id="JAAMPC010000005">
    <property type="protein sequence ID" value="KAG2310252.1"/>
    <property type="molecule type" value="Genomic_DNA"/>
</dbReference>
<evidence type="ECO:0000313" key="2">
    <source>
        <dbReference type="EMBL" id="KAG2310252.1"/>
    </source>
</evidence>
<gene>
    <name evidence="2" type="ORF">Bca52824_021809</name>
</gene>
<dbReference type="Proteomes" id="UP000886595">
    <property type="component" value="Unassembled WGS sequence"/>
</dbReference>
<evidence type="ECO:0000256" key="1">
    <source>
        <dbReference type="SAM" id="MobiDB-lite"/>
    </source>
</evidence>